<dbReference type="Proteomes" id="UP000008635">
    <property type="component" value="Chromosome"/>
</dbReference>
<dbReference type="GO" id="GO:1904047">
    <property type="term" value="F:S-adenosyl-L-methionine binding"/>
    <property type="evidence" value="ECO:0007669"/>
    <property type="project" value="TreeGrafter"/>
</dbReference>
<organism evidence="1 2">
    <name type="scientific">Deinococcus maricopensis (strain DSM 21211 / LMG 22137 / NRRL B-23946 / LB-34)</name>
    <dbReference type="NCBI Taxonomy" id="709986"/>
    <lineage>
        <taxon>Bacteria</taxon>
        <taxon>Thermotogati</taxon>
        <taxon>Deinococcota</taxon>
        <taxon>Deinococci</taxon>
        <taxon>Deinococcales</taxon>
        <taxon>Deinococcaceae</taxon>
        <taxon>Deinococcus</taxon>
    </lineage>
</organism>
<dbReference type="RefSeq" id="WP_013556864.1">
    <property type="nucleotide sequence ID" value="NC_014958.1"/>
</dbReference>
<dbReference type="InterPro" id="IPR007197">
    <property type="entry name" value="rSAM"/>
</dbReference>
<dbReference type="PANTHER" id="PTHR37822">
    <property type="entry name" value="SPORE PHOTOPRODUCT LYASE-RELATED"/>
    <property type="match status" value="1"/>
</dbReference>
<dbReference type="PANTHER" id="PTHR37822:SF2">
    <property type="entry name" value="SPORE PHOTOPRODUCT LYASE"/>
    <property type="match status" value="1"/>
</dbReference>
<dbReference type="SFLD" id="SFLDS00029">
    <property type="entry name" value="Radical_SAM"/>
    <property type="match status" value="1"/>
</dbReference>
<dbReference type="Pfam" id="PF20903">
    <property type="entry name" value="SPL"/>
    <property type="match status" value="1"/>
</dbReference>
<dbReference type="GO" id="GO:0003913">
    <property type="term" value="F:DNA photolyase activity"/>
    <property type="evidence" value="ECO:0007669"/>
    <property type="project" value="TreeGrafter"/>
</dbReference>
<reference evidence="2" key="2">
    <citation type="submission" date="2011-01" db="EMBL/GenBank/DDBJ databases">
        <title>The complete genome of Deinococcus maricopensis DSM 21211.</title>
        <authorList>
            <consortium name="US DOE Joint Genome Institute (JGI-PGF)"/>
            <person name="Lucas S."/>
            <person name="Copeland A."/>
            <person name="Lapidus A."/>
            <person name="Goodwin L."/>
            <person name="Pitluck S."/>
            <person name="Kyrpides N."/>
            <person name="Mavromatis K."/>
            <person name="Pagani I."/>
            <person name="Ivanova N."/>
            <person name="Ovchinnikova G."/>
            <person name="Zeytun A."/>
            <person name="Detter J.C."/>
            <person name="Han C."/>
            <person name="Land M."/>
            <person name="Hauser L."/>
            <person name="Markowitz V."/>
            <person name="Cheng J.-F."/>
            <person name="Hugenholtz P."/>
            <person name="Woyke T."/>
            <person name="Wu D."/>
            <person name="Pukall R."/>
            <person name="Gehrich-Schroeter G."/>
            <person name="Brambilla E."/>
            <person name="Klenk H.-P."/>
            <person name="Eisen J.A."/>
        </authorList>
    </citation>
    <scope>NUCLEOTIDE SEQUENCE [LARGE SCALE GENOMIC DNA]</scope>
    <source>
        <strain evidence="2">DSM 21211 / LMG 22137 / NRRL B-23946 / LB-34</strain>
    </source>
</reference>
<proteinExistence type="predicted"/>
<dbReference type="InterPro" id="IPR023805">
    <property type="entry name" value="Uncharacterised_Spl-rel"/>
</dbReference>
<dbReference type="Gene3D" id="3.80.30.30">
    <property type="match status" value="1"/>
</dbReference>
<dbReference type="GO" id="GO:0042601">
    <property type="term" value="C:endospore-forming forespore"/>
    <property type="evidence" value="ECO:0007669"/>
    <property type="project" value="TreeGrafter"/>
</dbReference>
<accession>E8U8H0</accession>
<protein>
    <submittedName>
        <fullName evidence="1">Radical SAM domain-containing protein</fullName>
    </submittedName>
</protein>
<dbReference type="HOGENOM" id="CLU_792119_0_0_0"/>
<dbReference type="Gene3D" id="3.40.50.12110">
    <property type="match status" value="1"/>
</dbReference>
<dbReference type="EMBL" id="CP002454">
    <property type="protein sequence ID" value="ADV67359.1"/>
    <property type="molecule type" value="Genomic_DNA"/>
</dbReference>
<reference evidence="1 2" key="1">
    <citation type="journal article" date="2011" name="Stand. Genomic Sci.">
        <title>Complete genome sequence of Deinococcus maricopensis type strain (LB-34).</title>
        <authorList>
            <person name="Pukall R."/>
            <person name="Zeytun A."/>
            <person name="Lucas S."/>
            <person name="Lapidus A."/>
            <person name="Hammon N."/>
            <person name="Deshpande S."/>
            <person name="Nolan M."/>
            <person name="Cheng J.F."/>
            <person name="Pitluck S."/>
            <person name="Liolios K."/>
            <person name="Pagani I."/>
            <person name="Mikhailova N."/>
            <person name="Ivanova N."/>
            <person name="Mavromatis K."/>
            <person name="Pati A."/>
            <person name="Tapia R."/>
            <person name="Han C."/>
            <person name="Goodwin L."/>
            <person name="Chen A."/>
            <person name="Palaniappan K."/>
            <person name="Land M."/>
            <person name="Hauser L."/>
            <person name="Chang Y.J."/>
            <person name="Jeffries C.D."/>
            <person name="Brambilla E.M."/>
            <person name="Rohde M."/>
            <person name="Goker M."/>
            <person name="Detter J.C."/>
            <person name="Woyke T."/>
            <person name="Bristow J."/>
            <person name="Eisen J.A."/>
            <person name="Markowitz V."/>
            <person name="Hugenholtz P."/>
            <person name="Kyrpides N.C."/>
            <person name="Klenk H.P."/>
        </authorList>
    </citation>
    <scope>NUCLEOTIDE SEQUENCE [LARGE SCALE GENOMIC DNA]</scope>
    <source>
        <strain evidence="2">DSM 21211 / LMG 22137 / NRRL B-23946 / LB-34</strain>
    </source>
</reference>
<dbReference type="FunFam" id="3.40.50.12110:FF:000002">
    <property type="entry name" value="Spore photoproduct lyase"/>
    <property type="match status" value="1"/>
</dbReference>
<dbReference type="NCBIfam" id="TIGR03886">
    <property type="entry name" value="lyase_spl_fam"/>
    <property type="match status" value="1"/>
</dbReference>
<dbReference type="STRING" id="709986.Deima_1710"/>
<evidence type="ECO:0000313" key="1">
    <source>
        <dbReference type="EMBL" id="ADV67359.1"/>
    </source>
</evidence>
<name>E8U8H0_DEIML</name>
<evidence type="ECO:0000313" key="2">
    <source>
        <dbReference type="Proteomes" id="UP000008635"/>
    </source>
</evidence>
<dbReference type="GO" id="GO:0051539">
    <property type="term" value="F:4 iron, 4 sulfur cluster binding"/>
    <property type="evidence" value="ECO:0007669"/>
    <property type="project" value="TreeGrafter"/>
</dbReference>
<dbReference type="InterPro" id="IPR049539">
    <property type="entry name" value="SPL"/>
</dbReference>
<dbReference type="eggNOG" id="COG1533">
    <property type="taxonomic scope" value="Bacteria"/>
</dbReference>
<gene>
    <name evidence="1" type="ordered locus">Deima_1710</name>
</gene>
<dbReference type="KEGG" id="dmr:Deima_1710"/>
<dbReference type="OrthoDB" id="368646at2"/>
<keyword evidence="2" id="KW-1185">Reference proteome</keyword>
<sequence length="354" mass="40197">MSSAPLLRPTTIYLEPAVPGYPRGQQILARYPDATRIEVPSHWNIPGLHGNAGLVHDWVRTKRDVLVLGVRKSFTMRANGRSADWIAPGPANGCAMACAYCYVPRRKGYANPITTFVNIEQTLDFLTDHARTLGPKPEANQVDPADWVYDLGENSDLSVDATLSDNVQDLVRLYRDLNGAKMSFATKYVNRDLLQYDPGGGTRIRFSLMPSRVARIVDVRTTPIPERIAAINDFVDAGYEVHLNFSPVILYKGWRDDYAELFTHLNDTLSARARAQLAAEIIFLTHNEQLHDVNLGWHPRAEQLLWQPQLQETKRSEHGGDNVRYRTGFKGRMVREFRELLARHLPDCRVRYAF</sequence>
<dbReference type="AlphaFoldDB" id="E8U8H0"/>